<keyword evidence="2" id="KW-1185">Reference proteome</keyword>
<reference evidence="1 2" key="2">
    <citation type="journal article" date="2022" name="Mol. Ecol. Resour.">
        <title>The genomes of chicory, endive, great burdock and yacon provide insights into Asteraceae paleo-polyploidization history and plant inulin production.</title>
        <authorList>
            <person name="Fan W."/>
            <person name="Wang S."/>
            <person name="Wang H."/>
            <person name="Wang A."/>
            <person name="Jiang F."/>
            <person name="Liu H."/>
            <person name="Zhao H."/>
            <person name="Xu D."/>
            <person name="Zhang Y."/>
        </authorList>
    </citation>
    <scope>NUCLEOTIDE SEQUENCE [LARGE SCALE GENOMIC DNA]</scope>
    <source>
        <strain evidence="2">cv. Punajuju</strain>
        <tissue evidence="1">Leaves</tissue>
    </source>
</reference>
<gene>
    <name evidence="1" type="ORF">L2E82_08849</name>
</gene>
<reference evidence="2" key="1">
    <citation type="journal article" date="2022" name="Mol. Ecol. Resour.">
        <title>The genomes of chicory, endive, great burdock and yacon provide insights into Asteraceae palaeo-polyploidization history and plant inulin production.</title>
        <authorList>
            <person name="Fan W."/>
            <person name="Wang S."/>
            <person name="Wang H."/>
            <person name="Wang A."/>
            <person name="Jiang F."/>
            <person name="Liu H."/>
            <person name="Zhao H."/>
            <person name="Xu D."/>
            <person name="Zhang Y."/>
        </authorList>
    </citation>
    <scope>NUCLEOTIDE SEQUENCE [LARGE SCALE GENOMIC DNA]</scope>
    <source>
        <strain evidence="2">cv. Punajuju</strain>
    </source>
</reference>
<protein>
    <submittedName>
        <fullName evidence="1">Uncharacterized protein</fullName>
    </submittedName>
</protein>
<sequence length="125" mass="14266">MFNGSVPKEIFNHVDLLKPKVSSSNHYQPLQEVNQVSKDVNQVNQDVTDFVSEYVNDFATWVVSQSVNETEIEKQEEGYIMKEIEGCEGMHIIPEDMLQNINEDVEQPNEEDDDEGAGDVDRGLY</sequence>
<proteinExistence type="predicted"/>
<name>A0ACB9G835_CICIN</name>
<accession>A0ACB9G835</accession>
<evidence type="ECO:0000313" key="2">
    <source>
        <dbReference type="Proteomes" id="UP001055811"/>
    </source>
</evidence>
<dbReference type="Proteomes" id="UP001055811">
    <property type="component" value="Linkage Group LG02"/>
</dbReference>
<organism evidence="1 2">
    <name type="scientific">Cichorium intybus</name>
    <name type="common">Chicory</name>
    <dbReference type="NCBI Taxonomy" id="13427"/>
    <lineage>
        <taxon>Eukaryota</taxon>
        <taxon>Viridiplantae</taxon>
        <taxon>Streptophyta</taxon>
        <taxon>Embryophyta</taxon>
        <taxon>Tracheophyta</taxon>
        <taxon>Spermatophyta</taxon>
        <taxon>Magnoliopsida</taxon>
        <taxon>eudicotyledons</taxon>
        <taxon>Gunneridae</taxon>
        <taxon>Pentapetalae</taxon>
        <taxon>asterids</taxon>
        <taxon>campanulids</taxon>
        <taxon>Asterales</taxon>
        <taxon>Asteraceae</taxon>
        <taxon>Cichorioideae</taxon>
        <taxon>Cichorieae</taxon>
        <taxon>Cichoriinae</taxon>
        <taxon>Cichorium</taxon>
    </lineage>
</organism>
<comment type="caution">
    <text evidence="1">The sequence shown here is derived from an EMBL/GenBank/DDBJ whole genome shotgun (WGS) entry which is preliminary data.</text>
</comment>
<evidence type="ECO:0000313" key="1">
    <source>
        <dbReference type="EMBL" id="KAI3779230.1"/>
    </source>
</evidence>
<dbReference type="EMBL" id="CM042010">
    <property type="protein sequence ID" value="KAI3779230.1"/>
    <property type="molecule type" value="Genomic_DNA"/>
</dbReference>